<keyword evidence="4" id="KW-1185">Reference proteome</keyword>
<reference evidence="3" key="1">
    <citation type="journal article" date="2014" name="Int. J. Syst. Evol. Microbiol.">
        <title>Complete genome sequence of Corynebacterium casei LMG S-19264T (=DSM 44701T), isolated from a smear-ripened cheese.</title>
        <authorList>
            <consortium name="US DOE Joint Genome Institute (JGI-PGF)"/>
            <person name="Walter F."/>
            <person name="Albersmeier A."/>
            <person name="Kalinowski J."/>
            <person name="Ruckert C."/>
        </authorList>
    </citation>
    <scope>NUCLEOTIDE SEQUENCE</scope>
    <source>
        <strain evidence="3">VKM B-2484</strain>
    </source>
</reference>
<accession>A0A9W6J5I4</accession>
<dbReference type="Gene3D" id="3.40.50.300">
    <property type="entry name" value="P-loop containing nucleotide triphosphate hydrolases"/>
    <property type="match status" value="2"/>
</dbReference>
<evidence type="ECO:0000313" key="3">
    <source>
        <dbReference type="EMBL" id="GLK70191.1"/>
    </source>
</evidence>
<reference evidence="3" key="2">
    <citation type="submission" date="2023-01" db="EMBL/GenBank/DDBJ databases">
        <authorList>
            <person name="Sun Q."/>
            <person name="Evtushenko L."/>
        </authorList>
    </citation>
    <scope>NUCLEOTIDE SEQUENCE</scope>
    <source>
        <strain evidence="3">VKM B-2484</strain>
    </source>
</reference>
<dbReference type="PANTHER" id="PTHR41259">
    <property type="entry name" value="DOUBLE-STRAND BREAK REPAIR RAD50 ATPASE, PUTATIVE-RELATED"/>
    <property type="match status" value="1"/>
</dbReference>
<feature type="domain" description="YhaN AAA" evidence="2">
    <location>
        <begin position="1"/>
        <end position="200"/>
    </location>
</feature>
<evidence type="ECO:0000256" key="1">
    <source>
        <dbReference type="SAM" id="Coils"/>
    </source>
</evidence>
<dbReference type="SUPFAM" id="SSF52540">
    <property type="entry name" value="P-loop containing nucleoside triphosphate hydrolases"/>
    <property type="match status" value="1"/>
</dbReference>
<dbReference type="PANTHER" id="PTHR41259:SF1">
    <property type="entry name" value="DOUBLE-STRAND BREAK REPAIR RAD50 ATPASE, PUTATIVE-RELATED"/>
    <property type="match status" value="1"/>
</dbReference>
<name>A0A9W6J5I4_9HYPH</name>
<evidence type="ECO:0000259" key="2">
    <source>
        <dbReference type="Pfam" id="PF13514"/>
    </source>
</evidence>
<dbReference type="RefSeq" id="WP_213375164.1">
    <property type="nucleotide sequence ID" value="NZ_BSFJ01000002.1"/>
</dbReference>
<sequence length="1167" mass="128721">MRLRRLDLTRYGKFTDRSIDFGERTEGQPDLHVIYGPNEAGKSTAFAAFLDLLFGIGAQSPFDFLHPYSTMRIGGALEFGAETREFARIKRLQNSLLDAEGRTIAESAIRGEVGGIERDAYRTMFSLDDETLEKGGESILASKGDLGQLLFSASAGLAHLSHKLLDLRGEADGFYRYRARSGTLADLKARLTELKAERERFDTLASDHARLVETRDRARAHYDEAVTERTRTQSRMDEIQRHLTALPRLAALRGIRERLAPLADVPEAPPGWPSELPRLQKQEIELGVQIQAIAEEVGRLADEIEAIAVDEAALRLCEPVERLGELRARHVTAERDIPERRLQLRQADLAISAILQRIEREGEAEPRRLILTAATVGRLRELIEARSGIDAAIRTAAGELIEARRRFAETAARLPEPGADPQAAQERERSMAALAITVEQTRSADHHVRHRLADRARAAAVDALADRLTALRPWQGTADDLVGLPCPGPDRMQHWRAARGEAEATLARHQSETERLTTLVRHLVAERASLSSTTGVVTDQEAAEIRIRREQAWAAHRRELDTISADAFETVLRHDDIIGAGRFSHMSELAKLHQSGQALAVAQADLDRAVELRDRAAAALDGLDAEVAKAVDAIAPSLASAPSLPAIEDWLARREKALDAREAVRSAEQDLRAAQQDAGAATEQLRTALGRARLAQEPDAGFDVLLANAQAALDREAELRRLRADLDERQRDVALRERAAEQAGADEGAWAEAWSRTCRGCWLADIAEVPAIGVVREILVAIADLAPAIEKRAGLVDRIEKMEKDQVAFRDEVASLAGSLRIPVGTVPVLELAQGIGEKVRVAGAERDRRAKLMERLEEATGRQRALAETSAIHDVQKHRMTAFFEVASLAEVSDKLSDVARRAEFREQAEDAGREILDAVRAPDLLSAEAALDAADRPALEAELIELKARFEDQDKRCHELFATRSAAIDQVEAIGGDARVAGIEERRRTIFLEIEDGAMRYLQLRAGVAATEQALATYRERHRSSMMARASAAFRTISRGAYTGLAAQPSKDGETLIALSAAGGSKAAQELSKGTRFQLYLALRVAGYHEFVRARSVVPFVADDIMETFDDFRAEEAFRLFADVAQAGQVIYLTHHQHLCEIVKKVCPAVRLHRLDEAVMERQFA</sequence>
<gene>
    <name evidence="3" type="ORF">GCM10017643_03060</name>
</gene>
<comment type="caution">
    <text evidence="3">The sequence shown here is derived from an EMBL/GenBank/DDBJ whole genome shotgun (WGS) entry which is preliminary data.</text>
</comment>
<keyword evidence="1" id="KW-0175">Coiled coil</keyword>
<dbReference type="InterPro" id="IPR027417">
    <property type="entry name" value="P-loop_NTPase"/>
</dbReference>
<dbReference type="InterPro" id="IPR038734">
    <property type="entry name" value="YhaN_AAA"/>
</dbReference>
<dbReference type="EMBL" id="BSFJ01000002">
    <property type="protein sequence ID" value="GLK70191.1"/>
    <property type="molecule type" value="Genomic_DNA"/>
</dbReference>
<dbReference type="Pfam" id="PF13514">
    <property type="entry name" value="AAA_27"/>
    <property type="match status" value="1"/>
</dbReference>
<feature type="coiled-coil region" evidence="1">
    <location>
        <begin position="657"/>
        <end position="684"/>
    </location>
</feature>
<dbReference type="Proteomes" id="UP001143370">
    <property type="component" value="Unassembled WGS sequence"/>
</dbReference>
<evidence type="ECO:0000313" key="4">
    <source>
        <dbReference type="Proteomes" id="UP001143370"/>
    </source>
</evidence>
<protein>
    <submittedName>
        <fullName evidence="3">Sugar translocase</fullName>
    </submittedName>
</protein>
<dbReference type="AlphaFoldDB" id="A0A9W6J5I4"/>
<proteinExistence type="predicted"/>
<organism evidence="3 4">
    <name type="scientific">Ancylobacter dichloromethanicus</name>
    <dbReference type="NCBI Taxonomy" id="518825"/>
    <lineage>
        <taxon>Bacteria</taxon>
        <taxon>Pseudomonadati</taxon>
        <taxon>Pseudomonadota</taxon>
        <taxon>Alphaproteobacteria</taxon>
        <taxon>Hyphomicrobiales</taxon>
        <taxon>Xanthobacteraceae</taxon>
        <taxon>Ancylobacter</taxon>
    </lineage>
</organism>